<keyword evidence="3" id="KW-1185">Reference proteome</keyword>
<comment type="caution">
    <text evidence="2">The sequence shown here is derived from an EMBL/GenBank/DDBJ whole genome shotgun (WGS) entry which is preliminary data.</text>
</comment>
<proteinExistence type="predicted"/>
<evidence type="ECO:0008006" key="4">
    <source>
        <dbReference type="Google" id="ProtNLM"/>
    </source>
</evidence>
<keyword evidence="1" id="KW-0472">Membrane</keyword>
<evidence type="ECO:0000313" key="3">
    <source>
        <dbReference type="Proteomes" id="UP000276379"/>
    </source>
</evidence>
<evidence type="ECO:0000313" key="2">
    <source>
        <dbReference type="EMBL" id="RRQ89607.1"/>
    </source>
</evidence>
<dbReference type="EMBL" id="PDES01000001">
    <property type="protein sequence ID" value="RRQ89607.1"/>
    <property type="molecule type" value="Genomic_DNA"/>
</dbReference>
<organism evidence="2 3">
    <name type="scientific">Streptomyces griseofuscus</name>
    <dbReference type="NCBI Taxonomy" id="146922"/>
    <lineage>
        <taxon>Bacteria</taxon>
        <taxon>Bacillati</taxon>
        <taxon>Actinomycetota</taxon>
        <taxon>Actinomycetes</taxon>
        <taxon>Kitasatosporales</taxon>
        <taxon>Streptomycetaceae</taxon>
        <taxon>Streptomyces</taxon>
    </lineage>
</organism>
<dbReference type="AlphaFoldDB" id="A0A426SFD8"/>
<dbReference type="Proteomes" id="UP000276379">
    <property type="component" value="Unassembled WGS sequence"/>
</dbReference>
<dbReference type="NCBIfam" id="NF042915">
    <property type="entry name" value="MAB_1171c_fam"/>
    <property type="match status" value="1"/>
</dbReference>
<keyword evidence="1" id="KW-1133">Transmembrane helix</keyword>
<feature type="transmembrane region" description="Helical" evidence="1">
    <location>
        <begin position="80"/>
        <end position="103"/>
    </location>
</feature>
<dbReference type="InterPro" id="IPR050039">
    <property type="entry name" value="MAB_1171c-like"/>
</dbReference>
<feature type="transmembrane region" description="Helical" evidence="1">
    <location>
        <begin position="123"/>
        <end position="146"/>
    </location>
</feature>
<feature type="transmembrane region" description="Helical" evidence="1">
    <location>
        <begin position="206"/>
        <end position="226"/>
    </location>
</feature>
<sequence length="409" mass="44646">MSTLALDPSVLLGRLYISFWIPTALLTVALLLKLPTIIRLWRDPLLRAVGGVLLFACTVFVFCVPSMIHRMNALTGVPNFSAPWCYSLITANSGAGLLFIVTWRNGRGGRAGRSARTRRATRWIVSGYTLVVVALWVLFLLADVPVERVRDLDTYYARTPFMREEILLYLLAHTVACALSSRVIWDWVRDRGLDAWLRWGLRLLGGGYALSLLYDAAKVTAVVARWFGRDPDWLSTNLAPPVASLSAILLAAGFILPHAGQALHDRCRVRLAYHRLGPLYRVLRSTAGAGPRFSLRATGELRLIRRETYIRDALLTLARLVDTDLTERAYAAALAVGHPVSRARAVSAAVGVLDAVENGGGAVRGDADPTVLLRDIAAISSALRHQKDLAAVRALSAATPASPSITVPE</sequence>
<feature type="transmembrane region" description="Helical" evidence="1">
    <location>
        <begin position="44"/>
        <end position="68"/>
    </location>
</feature>
<keyword evidence="1" id="KW-0812">Transmembrane</keyword>
<dbReference type="RefSeq" id="WP_125208152.1">
    <property type="nucleotide sequence ID" value="NZ_PDER01000002.1"/>
</dbReference>
<protein>
    <recommendedName>
        <fullName evidence="4">Integral membrane protein</fullName>
    </recommendedName>
</protein>
<evidence type="ECO:0000256" key="1">
    <source>
        <dbReference type="SAM" id="Phobius"/>
    </source>
</evidence>
<feature type="transmembrane region" description="Helical" evidence="1">
    <location>
        <begin position="238"/>
        <end position="256"/>
    </location>
</feature>
<gene>
    <name evidence="2" type="ORF">CQW44_03135</name>
</gene>
<accession>A0A426SFD8</accession>
<name>A0A426SFD8_9ACTN</name>
<reference evidence="2 3" key="1">
    <citation type="submission" date="2017-10" db="EMBL/GenBank/DDBJ databases">
        <title>Draft genome of actinobacteria isolated from guarana (Paullinia cupana (Mart.) Ducke.</title>
        <authorList>
            <person name="Siqueira K.A."/>
            <person name="Liotti R.G."/>
            <person name="Mendes T.A."/>
            <person name="Soares M.A."/>
        </authorList>
    </citation>
    <scope>NUCLEOTIDE SEQUENCE [LARGE SCALE GENOMIC DNA]</scope>
    <source>
        <strain evidence="2 3">199</strain>
    </source>
</reference>
<feature type="transmembrane region" description="Helical" evidence="1">
    <location>
        <begin position="166"/>
        <end position="185"/>
    </location>
</feature>
<feature type="transmembrane region" description="Helical" evidence="1">
    <location>
        <begin position="12"/>
        <end position="32"/>
    </location>
</feature>